<protein>
    <submittedName>
        <fullName evidence="2">Uncharacterized protein</fullName>
    </submittedName>
</protein>
<dbReference type="EMBL" id="JAWWNJ010000008">
    <property type="protein sequence ID" value="KAK7050359.1"/>
    <property type="molecule type" value="Genomic_DNA"/>
</dbReference>
<evidence type="ECO:0000313" key="2">
    <source>
        <dbReference type="EMBL" id="KAK7050359.1"/>
    </source>
</evidence>
<proteinExistence type="predicted"/>
<reference evidence="2 3" key="1">
    <citation type="journal article" date="2024" name="J Genomics">
        <title>Draft genome sequencing and assembly of Favolaschia claudopus CIRM-BRFM 2984 isolated from oak limbs.</title>
        <authorList>
            <person name="Navarro D."/>
            <person name="Drula E."/>
            <person name="Chaduli D."/>
            <person name="Cazenave R."/>
            <person name="Ahrendt S."/>
            <person name="Wang J."/>
            <person name="Lipzen A."/>
            <person name="Daum C."/>
            <person name="Barry K."/>
            <person name="Grigoriev I.V."/>
            <person name="Favel A."/>
            <person name="Rosso M.N."/>
            <person name="Martin F."/>
        </authorList>
    </citation>
    <scope>NUCLEOTIDE SEQUENCE [LARGE SCALE GENOMIC DNA]</scope>
    <source>
        <strain evidence="2 3">CIRM-BRFM 2984</strain>
    </source>
</reference>
<organism evidence="2 3">
    <name type="scientific">Favolaschia claudopus</name>
    <dbReference type="NCBI Taxonomy" id="2862362"/>
    <lineage>
        <taxon>Eukaryota</taxon>
        <taxon>Fungi</taxon>
        <taxon>Dikarya</taxon>
        <taxon>Basidiomycota</taxon>
        <taxon>Agaricomycotina</taxon>
        <taxon>Agaricomycetes</taxon>
        <taxon>Agaricomycetidae</taxon>
        <taxon>Agaricales</taxon>
        <taxon>Marasmiineae</taxon>
        <taxon>Mycenaceae</taxon>
        <taxon>Favolaschia</taxon>
    </lineage>
</organism>
<feature type="region of interest" description="Disordered" evidence="1">
    <location>
        <begin position="17"/>
        <end position="42"/>
    </location>
</feature>
<accession>A0AAW0DCF0</accession>
<evidence type="ECO:0000313" key="3">
    <source>
        <dbReference type="Proteomes" id="UP001362999"/>
    </source>
</evidence>
<feature type="non-terminal residue" evidence="2">
    <location>
        <position position="407"/>
    </location>
</feature>
<feature type="compositionally biased region" description="Polar residues" evidence="1">
    <location>
        <begin position="235"/>
        <end position="248"/>
    </location>
</feature>
<feature type="compositionally biased region" description="Low complexity" evidence="1">
    <location>
        <begin position="267"/>
        <end position="277"/>
    </location>
</feature>
<feature type="region of interest" description="Disordered" evidence="1">
    <location>
        <begin position="217"/>
        <end position="299"/>
    </location>
</feature>
<dbReference type="Proteomes" id="UP001362999">
    <property type="component" value="Unassembled WGS sequence"/>
</dbReference>
<keyword evidence="3" id="KW-1185">Reference proteome</keyword>
<dbReference type="AlphaFoldDB" id="A0AAW0DCF0"/>
<name>A0AAW0DCF0_9AGAR</name>
<comment type="caution">
    <text evidence="2">The sequence shown here is derived from an EMBL/GenBank/DDBJ whole genome shotgun (WGS) entry which is preliminary data.</text>
</comment>
<gene>
    <name evidence="2" type="ORF">R3P38DRAFT_3344858</name>
</gene>
<evidence type="ECO:0000256" key="1">
    <source>
        <dbReference type="SAM" id="MobiDB-lite"/>
    </source>
</evidence>
<sequence>MGVKTLLQFRLHVATQSGNFSRSPGDRSDGGGPLAGGDKQGHTTRPLAFYHHHLLPAMPPVFSRLRQVETRGYRCPHKLCRRTLTVMTCRKGPRSGLDYVNCFNRVHPAFWHFFALGETHDNMNSIPPSPPRSAFCASPSCIKRRINRLCSRHMCKTHCLLDGGCPCHRESLPPSPPPVDPTYAWTLGSSLRNDIFPAPLHLESVARARREAELSALATLTPLPPSPTASEDADLQSNMSSGWKSTQRAMMPGIKTKRIPVGDPSYGAGASSGNKASAKQKKAATKKTTQSSQSPGLPMIPVPAASPSVLSVPSHAPPFPLSTAYQSPLYYPLPQGHQPIATFATKSIRLAADVWVGVLFLHLPINTRHERTWAGAQSDVCHGRCTLLTILRTRLNRPPLTMLAVEF</sequence>